<evidence type="ECO:0000259" key="1">
    <source>
        <dbReference type="PROSITE" id="PS50943"/>
    </source>
</evidence>
<accession>A0ABU2XUY2</accession>
<dbReference type="SMART" id="SM00530">
    <property type="entry name" value="HTH_XRE"/>
    <property type="match status" value="1"/>
</dbReference>
<dbReference type="Proteomes" id="UP001180754">
    <property type="component" value="Unassembled WGS sequence"/>
</dbReference>
<dbReference type="Pfam" id="PF19054">
    <property type="entry name" value="DUF5753"/>
    <property type="match status" value="1"/>
</dbReference>
<evidence type="ECO:0000313" key="2">
    <source>
        <dbReference type="EMBL" id="MDT0549742.1"/>
    </source>
</evidence>
<evidence type="ECO:0000313" key="3">
    <source>
        <dbReference type="Proteomes" id="UP001180754"/>
    </source>
</evidence>
<dbReference type="Gene3D" id="1.10.260.40">
    <property type="entry name" value="lambda repressor-like DNA-binding domains"/>
    <property type="match status" value="1"/>
</dbReference>
<feature type="domain" description="HTH cro/C1-type" evidence="1">
    <location>
        <begin position="18"/>
        <end position="72"/>
    </location>
</feature>
<dbReference type="RefSeq" id="WP_311730314.1">
    <property type="nucleotide sequence ID" value="NZ_JAVRFD010000037.1"/>
</dbReference>
<proteinExistence type="predicted"/>
<gene>
    <name evidence="2" type="ORF">RND15_44925</name>
</gene>
<dbReference type="EMBL" id="JAVRFD010000037">
    <property type="protein sequence ID" value="MDT0549742.1"/>
    <property type="molecule type" value="Genomic_DNA"/>
</dbReference>
<protein>
    <submittedName>
        <fullName evidence="2">Helix-turn-helix transcriptional regulator</fullName>
    </submittedName>
</protein>
<dbReference type="InterPro" id="IPR001387">
    <property type="entry name" value="Cro/C1-type_HTH"/>
</dbReference>
<dbReference type="InterPro" id="IPR010982">
    <property type="entry name" value="Lambda_DNA-bd_dom_sf"/>
</dbReference>
<dbReference type="PROSITE" id="PS50943">
    <property type="entry name" value="HTH_CROC1"/>
    <property type="match status" value="1"/>
</dbReference>
<dbReference type="InterPro" id="IPR043917">
    <property type="entry name" value="DUF5753"/>
</dbReference>
<name>A0ABU2XUY2_9ACTN</name>
<dbReference type="CDD" id="cd00093">
    <property type="entry name" value="HTH_XRE"/>
    <property type="match status" value="1"/>
</dbReference>
<organism evidence="2 3">
    <name type="scientific">Streptomyces lonegramiae</name>
    <dbReference type="NCBI Taxonomy" id="3075524"/>
    <lineage>
        <taxon>Bacteria</taxon>
        <taxon>Bacillati</taxon>
        <taxon>Actinomycetota</taxon>
        <taxon>Actinomycetes</taxon>
        <taxon>Kitasatosporales</taxon>
        <taxon>Streptomycetaceae</taxon>
        <taxon>Streptomyces</taxon>
    </lineage>
</organism>
<dbReference type="Pfam" id="PF13560">
    <property type="entry name" value="HTH_31"/>
    <property type="match status" value="1"/>
</dbReference>
<comment type="caution">
    <text evidence="2">The sequence shown here is derived from an EMBL/GenBank/DDBJ whole genome shotgun (WGS) entry which is preliminary data.</text>
</comment>
<sequence>MAPKQAPTVRQRRLGAELRRLREEAGMSAPTAGGLLGTDRTVISNIESGRFGISEERLRRLASIYQCDDSALIDALAQMTGRQKPGWWEEYRGKIPPGFLDVSEVEHHAVRLRTVQTAHLPGLFQTEEHARAVFDLFLPPLRRLEVEMRVAHRLARQSVLLGDKPTPYTGVIHEAALRMQLGGRRAARAQLEHLLTASDRENVTIAVIPFEAGGYPFMGDSSVLYGEAPNRRLDTVHMDSPNGAVFIDSPTQLAHFRTRLDLVEKVALTPEKSRDFIQAIAKDL</sequence>
<keyword evidence="3" id="KW-1185">Reference proteome</keyword>
<dbReference type="SUPFAM" id="SSF47413">
    <property type="entry name" value="lambda repressor-like DNA-binding domains"/>
    <property type="match status" value="1"/>
</dbReference>
<reference evidence="2" key="1">
    <citation type="submission" date="2024-05" db="EMBL/GenBank/DDBJ databases">
        <title>30 novel species of actinomycetes from the DSMZ collection.</title>
        <authorList>
            <person name="Nouioui I."/>
        </authorList>
    </citation>
    <scope>NUCLEOTIDE SEQUENCE</scope>
    <source>
        <strain evidence="2">DSM 41529</strain>
    </source>
</reference>